<evidence type="ECO:0000313" key="2">
    <source>
        <dbReference type="Proteomes" id="UP000693738"/>
    </source>
</evidence>
<gene>
    <name evidence="1" type="ORF">FEQUK3_LOCUS11772</name>
</gene>
<dbReference type="EMBL" id="CAJSTJ010000195">
    <property type="protein sequence ID" value="CAG7566013.1"/>
    <property type="molecule type" value="Genomic_DNA"/>
</dbReference>
<accession>A0A8J2IWR9</accession>
<dbReference type="AlphaFoldDB" id="A0A8J2IWR9"/>
<name>A0A8J2IWR9_FUSEQ</name>
<evidence type="ECO:0000313" key="1">
    <source>
        <dbReference type="EMBL" id="CAG7566013.1"/>
    </source>
</evidence>
<protein>
    <submittedName>
        <fullName evidence="1">Uncharacterized protein</fullName>
    </submittedName>
</protein>
<comment type="caution">
    <text evidence="1">The sequence shown here is derived from an EMBL/GenBank/DDBJ whole genome shotgun (WGS) entry which is preliminary data.</text>
</comment>
<dbReference type="Proteomes" id="UP000693738">
    <property type="component" value="Unassembled WGS sequence"/>
</dbReference>
<reference evidence="1" key="1">
    <citation type="submission" date="2021-05" db="EMBL/GenBank/DDBJ databases">
        <authorList>
            <person name="Khan N."/>
        </authorList>
    </citation>
    <scope>NUCLEOTIDE SEQUENCE</scope>
</reference>
<organism evidence="1 2">
    <name type="scientific">Fusarium equiseti</name>
    <name type="common">Fusarium scirpi</name>
    <dbReference type="NCBI Taxonomy" id="61235"/>
    <lineage>
        <taxon>Eukaryota</taxon>
        <taxon>Fungi</taxon>
        <taxon>Dikarya</taxon>
        <taxon>Ascomycota</taxon>
        <taxon>Pezizomycotina</taxon>
        <taxon>Sordariomycetes</taxon>
        <taxon>Hypocreomycetidae</taxon>
        <taxon>Hypocreales</taxon>
        <taxon>Nectriaceae</taxon>
        <taxon>Fusarium</taxon>
        <taxon>Fusarium incarnatum-equiseti species complex</taxon>
    </lineage>
</organism>
<sequence>MTIVQTSNMDRFSRLPTLVLTSILGELQSDKDLFNLIRASPESLRIYVRYRQTVSNLRLTRFLELDLDGTMLQDALAIINFPRLDGASHVSSPVISDSVISDWSDALNARSFTYPQHTDSLYSFFTRLVVFIEDYRAKSLDSFPARAFMTVPTIGRVVPSMQFKGQDADIKSASFGKMPAHTRCRLLQAFVRYELRCKLFEAQHRDPLSQSDLYLDILQELNGKLTLTECEELHCVFQYYRSVCGAVLAQCGDDHWFPDRPLPKATATERGEDVTQPKLPSARDFGLLFPDNTYFDWAQYRSGTFLRDWEALPCLGLDLLSAILQSPRFDNTVALRIDWWLTRLFEPWVLSLWILEDPFVRGGRLCYCVYEVPEWRRRMKNHNKAQSDISGFINVEQKRHEYSMQCVQSQVYRQ</sequence>
<proteinExistence type="predicted"/>